<organism evidence="1">
    <name type="scientific">Vibrio sp. V60(2010)</name>
    <dbReference type="NCBI Taxonomy" id="861897"/>
    <lineage>
        <taxon>Bacteria</taxon>
        <taxon>Pseudomonadati</taxon>
        <taxon>Pseudomonadota</taxon>
        <taxon>Gammaproteobacteria</taxon>
        <taxon>Vibrionales</taxon>
        <taxon>Vibrionaceae</taxon>
        <taxon>Vibrio</taxon>
    </lineage>
</organism>
<protein>
    <submittedName>
        <fullName evidence="1">Rep</fullName>
    </submittedName>
</protein>
<dbReference type="AlphaFoldDB" id="E2FL32"/>
<reference evidence="1" key="1">
    <citation type="submission" date="2010-04" db="EMBL/GenBank/DDBJ databases">
        <title>PCR-based Detection of Mobile Genetic Elements of Vibrionaceae.</title>
        <authorList>
            <person name="Pan L."/>
        </authorList>
    </citation>
    <scope>NUCLEOTIDE SEQUENCE</scope>
    <source>
        <strain evidence="1">V60</strain>
    </source>
</reference>
<evidence type="ECO:0000313" key="1">
    <source>
        <dbReference type="EMBL" id="ADK38998.1"/>
    </source>
</evidence>
<dbReference type="EMBL" id="HM168005">
    <property type="protein sequence ID" value="ADK38998.1"/>
    <property type="molecule type" value="Genomic_DNA"/>
</dbReference>
<feature type="non-terminal residue" evidence="1">
    <location>
        <position position="107"/>
    </location>
</feature>
<accession>E2FL32</accession>
<sequence>ACGQPTAWGDLTFRPYRVEHALLVACSGSRVTRLVRLDLVVEDYTGNFDAKYAEKCFYEGAFQNCSTRDRVPSLVDHRRVTENGVFIRGGHNCRLSLFCYLLANLHV</sequence>
<name>E2FL32_9VIBR</name>
<gene>
    <name evidence="1" type="primary">rep</name>
</gene>
<proteinExistence type="predicted"/>
<feature type="non-terminal residue" evidence="1">
    <location>
        <position position="1"/>
    </location>
</feature>